<dbReference type="PROSITE" id="PS50234">
    <property type="entry name" value="VWFA"/>
    <property type="match status" value="1"/>
</dbReference>
<dbReference type="InterPro" id="IPR003903">
    <property type="entry name" value="UIM_dom"/>
</dbReference>
<dbReference type="Pfam" id="PF13519">
    <property type="entry name" value="VWA_2"/>
    <property type="match status" value="1"/>
</dbReference>
<dbReference type="Pfam" id="PF02809">
    <property type="entry name" value="UIM"/>
    <property type="match status" value="3"/>
</dbReference>
<dbReference type="InterPro" id="IPR002035">
    <property type="entry name" value="VWF_A"/>
</dbReference>
<organism evidence="4 5">
    <name type="scientific">Dermatophagoides pteronyssinus</name>
    <name type="common">European house dust mite</name>
    <dbReference type="NCBI Taxonomy" id="6956"/>
    <lineage>
        <taxon>Eukaryota</taxon>
        <taxon>Metazoa</taxon>
        <taxon>Ecdysozoa</taxon>
        <taxon>Arthropoda</taxon>
        <taxon>Chelicerata</taxon>
        <taxon>Arachnida</taxon>
        <taxon>Acari</taxon>
        <taxon>Acariformes</taxon>
        <taxon>Sarcoptiformes</taxon>
        <taxon>Astigmata</taxon>
        <taxon>Psoroptidia</taxon>
        <taxon>Analgoidea</taxon>
        <taxon>Pyroglyphidae</taxon>
        <taxon>Dermatophagoidinae</taxon>
        <taxon>Dermatophagoides</taxon>
    </lineage>
</organism>
<dbReference type="CTD" id="40388"/>
<dbReference type="Gene3D" id="1.10.287.3990">
    <property type="match status" value="1"/>
</dbReference>
<accession>A0A6P6XRD6</accession>
<evidence type="ECO:0000313" key="4">
    <source>
        <dbReference type="Proteomes" id="UP000515146"/>
    </source>
</evidence>
<comment type="similarity">
    <text evidence="1">Belongs to the proteasome subunit S5A family.</text>
</comment>
<dbReference type="RefSeq" id="XP_027194454.1">
    <property type="nucleotide sequence ID" value="XM_027338653.1"/>
</dbReference>
<dbReference type="InterPro" id="IPR036465">
    <property type="entry name" value="vWFA_dom_sf"/>
</dbReference>
<keyword evidence="3" id="KW-0647">Proteasome</keyword>
<sequence>MVLESTIVCVDNSEFMRNGDFVPSRLQAQQDAVSLVCHAKLRSNPENNVALLTMGGNPQVLTTLTTDVGRILGKLHQVQVNGEANFLTGIKIAHLALKHRQGKNHKMRIVAFVGSPVQTDEKELTKIAKKLKKEKVNVDIVNFGEEMSNTDKLYAFIKVLDGTSSHMVTVPSGSLLSDALFSSPVILGEDGSGAAGLGGTGFEFGIDPNEDPELALALRVSMEEQRQRQEEEARQAAVPSASTEQPQQQQQSSSGESSKTATATTPTTTTTTTATTPTGSSSNDVPKSDTKNSSNKPATTKPSTTIGGTSEEEMLEKALAMSLEPIDPSDPPVDIARMTEDEQIEYAMQMSLEAASQSQSQSSSSTKKDDKNDKKKDDKKEDNKDEPMDTDDSNDKK</sequence>
<evidence type="ECO:0000256" key="1">
    <source>
        <dbReference type="ARBA" id="ARBA00005574"/>
    </source>
</evidence>
<dbReference type="AlphaFoldDB" id="A0A6P6XRD6"/>
<dbReference type="InterPro" id="IPR027040">
    <property type="entry name" value="PSMD4"/>
</dbReference>
<evidence type="ECO:0000256" key="3">
    <source>
        <dbReference type="ARBA" id="ARBA00022942"/>
    </source>
</evidence>
<evidence type="ECO:0000256" key="2">
    <source>
        <dbReference type="ARBA" id="ARBA00014934"/>
    </source>
</evidence>
<dbReference type="PROSITE" id="PS50330">
    <property type="entry name" value="UIM"/>
    <property type="match status" value="3"/>
</dbReference>
<proteinExistence type="inferred from homology"/>
<dbReference type="PANTHER" id="PTHR10223:SF0">
    <property type="entry name" value="26S PROTEASOME NON-ATPASE REGULATORY SUBUNIT 4"/>
    <property type="match status" value="1"/>
</dbReference>
<dbReference type="OMA" id="TLGGPHV"/>
<dbReference type="GO" id="GO:0005829">
    <property type="term" value="C:cytosol"/>
    <property type="evidence" value="ECO:0007669"/>
    <property type="project" value="TreeGrafter"/>
</dbReference>
<dbReference type="PANTHER" id="PTHR10223">
    <property type="entry name" value="26S PROTEASOME NON-ATPASE REGULATORY SUBUNIT 4"/>
    <property type="match status" value="1"/>
</dbReference>
<dbReference type="Gene3D" id="3.40.50.410">
    <property type="entry name" value="von Willebrand factor, type A domain"/>
    <property type="match status" value="1"/>
</dbReference>
<dbReference type="GO" id="GO:0031593">
    <property type="term" value="F:polyubiquitin modification-dependent protein binding"/>
    <property type="evidence" value="ECO:0007669"/>
    <property type="project" value="TreeGrafter"/>
</dbReference>
<protein>
    <recommendedName>
        <fullName evidence="2">26S proteasome non-ATPase regulatory subunit 4</fullName>
    </recommendedName>
</protein>
<dbReference type="GO" id="GO:0008540">
    <property type="term" value="C:proteasome regulatory particle, base subcomplex"/>
    <property type="evidence" value="ECO:0007669"/>
    <property type="project" value="TreeGrafter"/>
</dbReference>
<dbReference type="GO" id="GO:0005634">
    <property type="term" value="C:nucleus"/>
    <property type="evidence" value="ECO:0007669"/>
    <property type="project" value="TreeGrafter"/>
</dbReference>
<keyword evidence="4" id="KW-1185">Reference proteome</keyword>
<name>A0A6P6XRD6_DERPT</name>
<evidence type="ECO:0000313" key="5">
    <source>
        <dbReference type="RefSeq" id="XP_027194454.1"/>
    </source>
</evidence>
<dbReference type="KEGG" id="dpte:113789158"/>
<dbReference type="Gene3D" id="6.10.300.40">
    <property type="match status" value="1"/>
</dbReference>
<reference evidence="5" key="1">
    <citation type="submission" date="2025-08" db="UniProtKB">
        <authorList>
            <consortium name="RefSeq"/>
        </authorList>
    </citation>
    <scope>IDENTIFICATION</scope>
    <source>
        <strain evidence="5">Airmid</strain>
    </source>
</reference>
<dbReference type="SUPFAM" id="SSF53300">
    <property type="entry name" value="vWA-like"/>
    <property type="match status" value="1"/>
</dbReference>
<dbReference type="FunFam" id="3.40.50.410:FF:000005">
    <property type="entry name" value="26S proteasome non-ATPase regulatory subunit 4"/>
    <property type="match status" value="1"/>
</dbReference>
<dbReference type="SMART" id="SM00327">
    <property type="entry name" value="VWA"/>
    <property type="match status" value="1"/>
</dbReference>
<dbReference type="InParanoid" id="A0A6P6XRD6"/>
<dbReference type="Proteomes" id="UP000515146">
    <property type="component" value="Unplaced"/>
</dbReference>
<dbReference type="GO" id="GO:0043161">
    <property type="term" value="P:proteasome-mediated ubiquitin-dependent protein catabolic process"/>
    <property type="evidence" value="ECO:0007669"/>
    <property type="project" value="TreeGrafter"/>
</dbReference>
<gene>
    <name evidence="5" type="primary">LOC113789158</name>
</gene>
<dbReference type="FunCoup" id="A0A6P6XRD6">
    <property type="interactions" value="1707"/>
</dbReference>
<dbReference type="OrthoDB" id="1731724at2759"/>
<dbReference type="SMART" id="SM00726">
    <property type="entry name" value="UIM"/>
    <property type="match status" value="3"/>
</dbReference>